<proteinExistence type="predicted"/>
<evidence type="ECO:0000313" key="3">
    <source>
        <dbReference type="Proteomes" id="UP000384372"/>
    </source>
</evidence>
<keyword evidence="2" id="KW-0067">ATP-binding</keyword>
<dbReference type="Pfam" id="PF01637">
    <property type="entry name" value="ATPase_2"/>
    <property type="match status" value="1"/>
</dbReference>
<dbReference type="EMBL" id="VZAD01000036">
    <property type="protein sequence ID" value="MQP11164.1"/>
    <property type="molecule type" value="Genomic_DNA"/>
</dbReference>
<gene>
    <name evidence="2" type="ORF">F7D20_04115</name>
</gene>
<dbReference type="PANTHER" id="PTHR34301">
    <property type="entry name" value="DNA-BINDING PROTEIN-RELATED"/>
    <property type="match status" value="1"/>
</dbReference>
<dbReference type="SUPFAM" id="SSF52540">
    <property type="entry name" value="P-loop containing nucleoside triphosphate hydrolases"/>
    <property type="match status" value="1"/>
</dbReference>
<organism evidence="2 3">
    <name type="scientific">Segatella copri</name>
    <dbReference type="NCBI Taxonomy" id="165179"/>
    <lineage>
        <taxon>Bacteria</taxon>
        <taxon>Pseudomonadati</taxon>
        <taxon>Bacteroidota</taxon>
        <taxon>Bacteroidia</taxon>
        <taxon>Bacteroidales</taxon>
        <taxon>Prevotellaceae</taxon>
        <taxon>Segatella</taxon>
    </lineage>
</organism>
<comment type="caution">
    <text evidence="2">The sequence shown here is derived from an EMBL/GenBank/DDBJ whole genome shotgun (WGS) entry which is preliminary data.</text>
</comment>
<keyword evidence="2" id="KW-0547">Nucleotide-binding</keyword>
<dbReference type="Proteomes" id="UP000384372">
    <property type="component" value="Unassembled WGS sequence"/>
</dbReference>
<evidence type="ECO:0000259" key="1">
    <source>
        <dbReference type="Pfam" id="PF01637"/>
    </source>
</evidence>
<dbReference type="PANTHER" id="PTHR34301:SF8">
    <property type="entry name" value="ATPASE DOMAIN-CONTAINING PROTEIN"/>
    <property type="match status" value="1"/>
</dbReference>
<evidence type="ECO:0000313" key="2">
    <source>
        <dbReference type="EMBL" id="MQP11164.1"/>
    </source>
</evidence>
<accession>A0A6A7W9J3</accession>
<dbReference type="GO" id="GO:0005524">
    <property type="term" value="F:ATP binding"/>
    <property type="evidence" value="ECO:0007669"/>
    <property type="project" value="UniProtKB-KW"/>
</dbReference>
<reference evidence="2 3" key="1">
    <citation type="submission" date="2019-09" db="EMBL/GenBank/DDBJ databases">
        <title>Distinct polysaccharide growth profiles of human intestinal Prevotella copri isolates.</title>
        <authorList>
            <person name="Fehlner-Peach H."/>
            <person name="Magnabosco C."/>
            <person name="Raghavan V."/>
            <person name="Scher J.U."/>
            <person name="Tett A."/>
            <person name="Cox L.M."/>
            <person name="Gottsegen C."/>
            <person name="Watters A."/>
            <person name="Wiltshire- Gordon J.D."/>
            <person name="Segata N."/>
            <person name="Bonneau R."/>
            <person name="Littman D.R."/>
        </authorList>
    </citation>
    <scope>NUCLEOTIDE SEQUENCE [LARGE SCALE GENOMIC DNA]</scope>
    <source>
        <strain evidence="3">iAQ1173</strain>
    </source>
</reference>
<sequence length="374" mass="43404">MATINNPFVMYGYKGAEYFCDREKETEKMMTSLHNERNITLVAPRRMGKTGLIHHVFQQLEKQYDDVKCFYLDIFATKNLEQMVQLMASEIIGKLDTISQSALRKVQEFFSSWRPTLTIDELTGIPTFSLDLKPNEGRESLKRIFEYMKQSGKRCYVAIDEFQQIMNYPEDGVEALIRSYIQFLPNVYFVFSGSQLHMMEEMFLSANRPFFQSSLVMSLPCIAESRYLSFANRLLSSQKREVDVDTFTYIYSQADSVTWYVQAILHGIYEHRDEQINKDLVDEVIQELIEEQAMAYQNYCAWLTENQQLLLLAIAKEQIVSSPLSQQFIITHHLPATSSVKTALKALVDKQLISKTPKGFFVSDRFFAKWLAKG</sequence>
<keyword evidence="3" id="KW-1185">Reference proteome</keyword>
<feature type="domain" description="ATPase" evidence="1">
    <location>
        <begin position="19"/>
        <end position="183"/>
    </location>
</feature>
<dbReference type="InterPro" id="IPR011579">
    <property type="entry name" value="ATPase_dom"/>
</dbReference>
<dbReference type="OrthoDB" id="9805535at2"/>
<dbReference type="AlphaFoldDB" id="A0A6A7W9J3"/>
<protein>
    <submittedName>
        <fullName evidence="2">ATP-binding protein</fullName>
    </submittedName>
</protein>
<dbReference type="RefSeq" id="WP_158462962.1">
    <property type="nucleotide sequence ID" value="NZ_VZAD01000036.1"/>
</dbReference>
<dbReference type="Gene3D" id="3.40.50.300">
    <property type="entry name" value="P-loop containing nucleotide triphosphate hydrolases"/>
    <property type="match status" value="1"/>
</dbReference>
<dbReference type="InterPro" id="IPR027417">
    <property type="entry name" value="P-loop_NTPase"/>
</dbReference>
<name>A0A6A7W9J3_9BACT</name>